<comment type="similarity">
    <text evidence="1">Belongs to the UPF0310 family.</text>
</comment>
<comment type="caution">
    <text evidence="3">The sequence shown here is derived from an EMBL/GenBank/DDBJ whole genome shotgun (WGS) entry which is preliminary data.</text>
</comment>
<dbReference type="InterPro" id="IPR022996">
    <property type="entry name" value="UPF0310"/>
</dbReference>
<reference evidence="3" key="1">
    <citation type="submission" date="2023-08" db="EMBL/GenBank/DDBJ databases">
        <title>Genomic characterization of piscicolin 126 produced by Carnobacterium maltaromaticum CM22 strain isolated from salmon (Salmo salar).</title>
        <authorList>
            <person name="Gonzalez-Gragera E."/>
            <person name="Garcia-Lopez J.D."/>
            <person name="Teso-Perez C."/>
            <person name="Gimenez-Hernandez I."/>
            <person name="Peralta-Sanchez J.M."/>
            <person name="Valdivia E."/>
            <person name="Montalban-Lopez M."/>
            <person name="Martin-Platero A.M."/>
            <person name="Banos A."/>
            <person name="Martinez-Bueno M."/>
        </authorList>
    </citation>
    <scope>NUCLEOTIDE SEQUENCE</scope>
    <source>
        <strain evidence="3">CM22</strain>
    </source>
</reference>
<protein>
    <recommendedName>
        <fullName evidence="1">UPF0310 protein RAK27_17780</fullName>
    </recommendedName>
</protein>
<evidence type="ECO:0000313" key="4">
    <source>
        <dbReference type="Proteomes" id="UP001290462"/>
    </source>
</evidence>
<dbReference type="RefSeq" id="WP_057000377.1">
    <property type="nucleotide sequence ID" value="NZ_CAJGUR010000023.1"/>
</dbReference>
<dbReference type="SUPFAM" id="SSF88697">
    <property type="entry name" value="PUA domain-like"/>
    <property type="match status" value="1"/>
</dbReference>
<dbReference type="Proteomes" id="UP001290462">
    <property type="component" value="Unassembled WGS sequence"/>
</dbReference>
<sequence>MIKYWIGVASKEHVLLGVNGGFCQLSHGKKAPLTRMKKGDKILYYAPKISMNIPNPYQKIVAVGTIADDSIYEFEMAPNFIPFRRNVLFEKIEKEVTLQDLRKFPEWNQMSSKLRFGHFEISQNLYQMIYDKLK</sequence>
<evidence type="ECO:0000256" key="1">
    <source>
        <dbReference type="HAMAP-Rule" id="MF_00771"/>
    </source>
</evidence>
<dbReference type="EMBL" id="JAVBVO010000005">
    <property type="protein sequence ID" value="MDZ5760494.1"/>
    <property type="molecule type" value="Genomic_DNA"/>
</dbReference>
<organism evidence="3 4">
    <name type="scientific">Carnobacterium maltaromaticum</name>
    <name type="common">Carnobacterium piscicola</name>
    <dbReference type="NCBI Taxonomy" id="2751"/>
    <lineage>
        <taxon>Bacteria</taxon>
        <taxon>Bacillati</taxon>
        <taxon>Bacillota</taxon>
        <taxon>Bacilli</taxon>
        <taxon>Lactobacillales</taxon>
        <taxon>Carnobacteriaceae</taxon>
        <taxon>Carnobacterium</taxon>
    </lineage>
</organism>
<dbReference type="HAMAP" id="MF_00771">
    <property type="entry name" value="UPF0310"/>
    <property type="match status" value="1"/>
</dbReference>
<proteinExistence type="inferred from homology"/>
<dbReference type="InterPro" id="IPR002740">
    <property type="entry name" value="EVE_domain"/>
</dbReference>
<dbReference type="InterPro" id="IPR015947">
    <property type="entry name" value="PUA-like_sf"/>
</dbReference>
<dbReference type="Pfam" id="PF01878">
    <property type="entry name" value="EVE"/>
    <property type="match status" value="1"/>
</dbReference>
<dbReference type="AlphaFoldDB" id="A0AAW9JYX4"/>
<accession>A0AAW9JYX4</accession>
<name>A0AAW9JYX4_CARML</name>
<dbReference type="CDD" id="cd21132">
    <property type="entry name" value="EVE-like"/>
    <property type="match status" value="1"/>
</dbReference>
<evidence type="ECO:0000259" key="2">
    <source>
        <dbReference type="Pfam" id="PF01878"/>
    </source>
</evidence>
<dbReference type="Gene3D" id="3.10.590.10">
    <property type="entry name" value="ph1033 like domains"/>
    <property type="match status" value="1"/>
</dbReference>
<gene>
    <name evidence="3" type="ORF">RAK27_17780</name>
</gene>
<feature type="domain" description="EVE" evidence="2">
    <location>
        <begin position="3"/>
        <end position="130"/>
    </location>
</feature>
<evidence type="ECO:0000313" key="3">
    <source>
        <dbReference type="EMBL" id="MDZ5760494.1"/>
    </source>
</evidence>